<proteinExistence type="predicted"/>
<feature type="non-terminal residue" evidence="2">
    <location>
        <position position="1"/>
    </location>
</feature>
<sequence length="103" mass="11033">CSSQVPLSSNARNEFGNVKIRDSPTRKHARPMSEIATSSSGGLGTSAGGGNSFYEQRQSLLNNFAASFQLPQQTEGGTGGIYIYSPAKEIPERHIDKDQKLCG</sequence>
<name>A0A0B6YW03_9EUPU</name>
<dbReference type="EMBL" id="HACG01013614">
    <property type="protein sequence ID" value="CEK60479.1"/>
    <property type="molecule type" value="Transcribed_RNA"/>
</dbReference>
<dbReference type="AlphaFoldDB" id="A0A0B6YW03"/>
<feature type="non-terminal residue" evidence="2">
    <location>
        <position position="103"/>
    </location>
</feature>
<protein>
    <submittedName>
        <fullName evidence="2">Uncharacterized protein</fullName>
    </submittedName>
</protein>
<reference evidence="2" key="1">
    <citation type="submission" date="2014-12" db="EMBL/GenBank/DDBJ databases">
        <title>Insight into the proteome of Arion vulgaris.</title>
        <authorList>
            <person name="Aradska J."/>
            <person name="Bulat T."/>
            <person name="Smidak R."/>
            <person name="Sarate P."/>
            <person name="Gangsoo J."/>
            <person name="Sialana F."/>
            <person name="Bilban M."/>
            <person name="Lubec G."/>
        </authorList>
    </citation>
    <scope>NUCLEOTIDE SEQUENCE</scope>
    <source>
        <tissue evidence="2">Skin</tissue>
    </source>
</reference>
<evidence type="ECO:0000313" key="2">
    <source>
        <dbReference type="EMBL" id="CEK60479.1"/>
    </source>
</evidence>
<organism evidence="2">
    <name type="scientific">Arion vulgaris</name>
    <dbReference type="NCBI Taxonomy" id="1028688"/>
    <lineage>
        <taxon>Eukaryota</taxon>
        <taxon>Metazoa</taxon>
        <taxon>Spiralia</taxon>
        <taxon>Lophotrochozoa</taxon>
        <taxon>Mollusca</taxon>
        <taxon>Gastropoda</taxon>
        <taxon>Heterobranchia</taxon>
        <taxon>Euthyneura</taxon>
        <taxon>Panpulmonata</taxon>
        <taxon>Eupulmonata</taxon>
        <taxon>Stylommatophora</taxon>
        <taxon>Helicina</taxon>
        <taxon>Arionoidea</taxon>
        <taxon>Arionidae</taxon>
        <taxon>Arion</taxon>
    </lineage>
</organism>
<gene>
    <name evidence="2" type="primary">ORF39504</name>
</gene>
<evidence type="ECO:0000256" key="1">
    <source>
        <dbReference type="SAM" id="MobiDB-lite"/>
    </source>
</evidence>
<accession>A0A0B6YW03</accession>
<feature type="compositionally biased region" description="Polar residues" evidence="1">
    <location>
        <begin position="1"/>
        <end position="12"/>
    </location>
</feature>
<feature type="region of interest" description="Disordered" evidence="1">
    <location>
        <begin position="1"/>
        <end position="52"/>
    </location>
</feature>
<feature type="compositionally biased region" description="Gly residues" evidence="1">
    <location>
        <begin position="41"/>
        <end position="51"/>
    </location>
</feature>